<reference evidence="2" key="1">
    <citation type="journal article" date="2023" name="G3 (Bethesda)">
        <title>Whole genome assembly and annotation of the endangered Caribbean coral Acropora cervicornis.</title>
        <authorList>
            <person name="Selwyn J.D."/>
            <person name="Vollmer S.V."/>
        </authorList>
    </citation>
    <scope>NUCLEOTIDE SEQUENCE</scope>
    <source>
        <strain evidence="2">K2</strain>
    </source>
</reference>
<keyword evidence="3" id="KW-1185">Reference proteome</keyword>
<feature type="region of interest" description="Disordered" evidence="1">
    <location>
        <begin position="132"/>
        <end position="154"/>
    </location>
</feature>
<comment type="caution">
    <text evidence="2">The sequence shown here is derived from an EMBL/GenBank/DDBJ whole genome shotgun (WGS) entry which is preliminary data.</text>
</comment>
<evidence type="ECO:0000256" key="1">
    <source>
        <dbReference type="SAM" id="MobiDB-lite"/>
    </source>
</evidence>
<gene>
    <name evidence="2" type="ORF">P5673_003277</name>
</gene>
<reference evidence="2" key="2">
    <citation type="journal article" date="2023" name="Science">
        <title>Genomic signatures of disease resistance in endangered staghorn corals.</title>
        <authorList>
            <person name="Vollmer S.V."/>
            <person name="Selwyn J.D."/>
            <person name="Despard B.A."/>
            <person name="Roesel C.L."/>
        </authorList>
    </citation>
    <scope>NUCLEOTIDE SEQUENCE</scope>
    <source>
        <strain evidence="2">K2</strain>
    </source>
</reference>
<organism evidence="2 3">
    <name type="scientific">Acropora cervicornis</name>
    <name type="common">Staghorn coral</name>
    <dbReference type="NCBI Taxonomy" id="6130"/>
    <lineage>
        <taxon>Eukaryota</taxon>
        <taxon>Metazoa</taxon>
        <taxon>Cnidaria</taxon>
        <taxon>Anthozoa</taxon>
        <taxon>Hexacorallia</taxon>
        <taxon>Scleractinia</taxon>
        <taxon>Astrocoeniina</taxon>
        <taxon>Acroporidae</taxon>
        <taxon>Acropora</taxon>
    </lineage>
</organism>
<name>A0AAD9R2F1_ACRCE</name>
<protein>
    <submittedName>
        <fullName evidence="2">Uncharacterized protein</fullName>
    </submittedName>
</protein>
<feature type="non-terminal residue" evidence="2">
    <location>
        <position position="1"/>
    </location>
</feature>
<dbReference type="AlphaFoldDB" id="A0AAD9R2F1"/>
<accession>A0AAD9R2F1</accession>
<dbReference type="EMBL" id="JARQWQ010000005">
    <property type="protein sequence ID" value="KAK2571869.1"/>
    <property type="molecule type" value="Genomic_DNA"/>
</dbReference>
<feature type="compositionally biased region" description="Polar residues" evidence="1">
    <location>
        <begin position="140"/>
        <end position="154"/>
    </location>
</feature>
<sequence>MRDEKSFRSFYDVILLKSKSCPSMTGPRTRAPRRIEIGTEEPTYRVTAHDYRRRIYFAGNHDSQDKSEELKFKEKLYKDDLNISILTAQMEILQVLLKDGDYLCFDVIIAKIKELPNPEREITKEFETYSKKDLTGFPPLTSQTNLPTATPAES</sequence>
<dbReference type="Proteomes" id="UP001249851">
    <property type="component" value="Unassembled WGS sequence"/>
</dbReference>
<evidence type="ECO:0000313" key="2">
    <source>
        <dbReference type="EMBL" id="KAK2571869.1"/>
    </source>
</evidence>
<proteinExistence type="predicted"/>
<evidence type="ECO:0000313" key="3">
    <source>
        <dbReference type="Proteomes" id="UP001249851"/>
    </source>
</evidence>